<keyword evidence="4" id="KW-1185">Reference proteome</keyword>
<proteinExistence type="predicted"/>
<sequence>MHLLLLATLSLLAFGNAKIVSEFSSGNIIDEGNDAGRQNKATKFARMTLPLHRYHYVEKGDHFYTTSWTELEDGNDAYKYEGIACHIFPHPEDGTVPLFRYYLPYQGVFGDHYYTTNWDELGSGRRGYGFQGVQGYVFPTPMSSTVALHIYHNVANGDHLYTTNWNELGVGGGGYVYNGIAGYVVPEARRINPVNVTNFLTNY</sequence>
<comment type="caution">
    <text evidence="3">The sequence shown here is derived from an EMBL/GenBank/DDBJ whole genome shotgun (WGS) entry which is preliminary data.</text>
</comment>
<evidence type="ECO:0000259" key="2">
    <source>
        <dbReference type="Pfam" id="PF18885"/>
    </source>
</evidence>
<name>A0A226DXF0_FOLCA</name>
<feature type="domain" description="DUF5648" evidence="2">
    <location>
        <begin position="40"/>
        <end position="137"/>
    </location>
</feature>
<dbReference type="InterPro" id="IPR043708">
    <property type="entry name" value="DUF5648"/>
</dbReference>
<evidence type="ECO:0000256" key="1">
    <source>
        <dbReference type="SAM" id="SignalP"/>
    </source>
</evidence>
<evidence type="ECO:0000313" key="4">
    <source>
        <dbReference type="Proteomes" id="UP000198287"/>
    </source>
</evidence>
<dbReference type="AlphaFoldDB" id="A0A226DXF0"/>
<feature type="signal peptide" evidence="1">
    <location>
        <begin position="1"/>
        <end position="17"/>
    </location>
</feature>
<organism evidence="3 4">
    <name type="scientific">Folsomia candida</name>
    <name type="common">Springtail</name>
    <dbReference type="NCBI Taxonomy" id="158441"/>
    <lineage>
        <taxon>Eukaryota</taxon>
        <taxon>Metazoa</taxon>
        <taxon>Ecdysozoa</taxon>
        <taxon>Arthropoda</taxon>
        <taxon>Hexapoda</taxon>
        <taxon>Collembola</taxon>
        <taxon>Entomobryomorpha</taxon>
        <taxon>Isotomoidea</taxon>
        <taxon>Isotomidae</taxon>
        <taxon>Proisotominae</taxon>
        <taxon>Folsomia</taxon>
    </lineage>
</organism>
<reference evidence="3 4" key="1">
    <citation type="submission" date="2015-12" db="EMBL/GenBank/DDBJ databases">
        <title>The genome of Folsomia candida.</title>
        <authorList>
            <person name="Faddeeva A."/>
            <person name="Derks M.F."/>
            <person name="Anvar Y."/>
            <person name="Smit S."/>
            <person name="Van Straalen N."/>
            <person name="Roelofs D."/>
        </authorList>
    </citation>
    <scope>NUCLEOTIDE SEQUENCE [LARGE SCALE GENOMIC DNA]</scope>
    <source>
        <strain evidence="3 4">VU population</strain>
        <tissue evidence="3">Whole body</tissue>
    </source>
</reference>
<accession>A0A226DXF0</accession>
<protein>
    <recommendedName>
        <fullName evidence="2">DUF5648 domain-containing protein</fullName>
    </recommendedName>
</protein>
<gene>
    <name evidence="3" type="ORF">Fcan01_16680</name>
</gene>
<dbReference type="OMA" id="YEYEGIA"/>
<feature type="chain" id="PRO_5013166708" description="DUF5648 domain-containing protein" evidence="1">
    <location>
        <begin position="18"/>
        <end position="203"/>
    </location>
</feature>
<dbReference type="OrthoDB" id="9987595at2759"/>
<keyword evidence="1" id="KW-0732">Signal</keyword>
<evidence type="ECO:0000313" key="3">
    <source>
        <dbReference type="EMBL" id="OXA48886.1"/>
    </source>
</evidence>
<dbReference type="Proteomes" id="UP000198287">
    <property type="component" value="Unassembled WGS sequence"/>
</dbReference>
<dbReference type="EMBL" id="LNIX01000011">
    <property type="protein sequence ID" value="OXA48886.1"/>
    <property type="molecule type" value="Genomic_DNA"/>
</dbReference>
<dbReference type="Pfam" id="PF18885">
    <property type="entry name" value="DUF5648"/>
    <property type="match status" value="1"/>
</dbReference>